<reference evidence="5" key="1">
    <citation type="journal article" date="2021" name="ISME J.">
        <title>Fine-scale metabolic discontinuity in a stratified prokaryote microbiome of a Red Sea deep halocline.</title>
        <authorList>
            <person name="Michoud G."/>
            <person name="Ngugi D.K."/>
            <person name="Barozzi A."/>
            <person name="Merlino G."/>
            <person name="Calleja M.L."/>
            <person name="Delgado-Huertas A."/>
            <person name="Moran X.A.G."/>
            <person name="Daffonchio D."/>
        </authorList>
    </citation>
    <scope>NUCLEOTIDE SEQUENCE</scope>
    <source>
        <strain evidence="5">SuakinDeep_MAG55_1</strain>
    </source>
</reference>
<gene>
    <name evidence="5" type="ORF">MAG551_00103</name>
</gene>
<keyword evidence="1" id="KW-0547">Nucleotide-binding</keyword>
<feature type="domain" description="6-phosphofructo-2-kinase" evidence="4">
    <location>
        <begin position="2"/>
        <end position="193"/>
    </location>
</feature>
<dbReference type="Pfam" id="PF00300">
    <property type="entry name" value="His_Phos_1"/>
    <property type="match status" value="1"/>
</dbReference>
<keyword evidence="2" id="KW-0067">ATP-binding</keyword>
<dbReference type="PANTHER" id="PTHR10606">
    <property type="entry name" value="6-PHOSPHOFRUCTO-2-KINASE/FRUCTOSE-2,6-BISPHOSPHATASE"/>
    <property type="match status" value="1"/>
</dbReference>
<evidence type="ECO:0000256" key="3">
    <source>
        <dbReference type="PIRSR" id="PIRSR613078-2"/>
    </source>
</evidence>
<dbReference type="Gene3D" id="3.40.50.1240">
    <property type="entry name" value="Phosphoglycerate mutase-like"/>
    <property type="match status" value="1"/>
</dbReference>
<feature type="binding site" evidence="3">
    <location>
        <position position="263"/>
    </location>
    <ligand>
        <name>substrate</name>
    </ligand>
</feature>
<dbReference type="InterPro" id="IPR003094">
    <property type="entry name" value="6Pfruct_kin"/>
</dbReference>
<dbReference type="Pfam" id="PF01591">
    <property type="entry name" value="6PF2K"/>
    <property type="match status" value="1"/>
</dbReference>
<dbReference type="CDD" id="cd07067">
    <property type="entry name" value="HP_PGM_like"/>
    <property type="match status" value="1"/>
</dbReference>
<dbReference type="SUPFAM" id="SSF52540">
    <property type="entry name" value="P-loop containing nucleoside triphosphate hydrolases"/>
    <property type="match status" value="1"/>
</dbReference>
<protein>
    <submittedName>
        <fullName evidence="5">2,3-bisphosphoglycerate-dependent phosphoglycerate mutase</fullName>
    </submittedName>
</protein>
<name>A0A941ZXI2_9BACT</name>
<dbReference type="InterPro" id="IPR013079">
    <property type="entry name" value="6Phosfructo_kin"/>
</dbReference>
<dbReference type="PANTHER" id="PTHR10606:SF44">
    <property type="entry name" value="6-PHOSPHOFRUCTO 2-KINASE_FRUCTOSE 2,6-BISPHOSPHATASE LONG FORM"/>
    <property type="match status" value="1"/>
</dbReference>
<dbReference type="GO" id="GO:0006000">
    <property type="term" value="P:fructose metabolic process"/>
    <property type="evidence" value="ECO:0007669"/>
    <property type="project" value="InterPro"/>
</dbReference>
<dbReference type="GO" id="GO:0005524">
    <property type="term" value="F:ATP binding"/>
    <property type="evidence" value="ECO:0007669"/>
    <property type="project" value="UniProtKB-KW"/>
</dbReference>
<dbReference type="InterPro" id="IPR001345">
    <property type="entry name" value="PG/BPGM_mutase_AS"/>
</dbReference>
<organism evidence="5 6">
    <name type="scientific">Candidatus Scalindua arabica</name>
    <dbReference type="NCBI Taxonomy" id="1127984"/>
    <lineage>
        <taxon>Bacteria</taxon>
        <taxon>Pseudomonadati</taxon>
        <taxon>Planctomycetota</taxon>
        <taxon>Candidatus Brocadiia</taxon>
        <taxon>Candidatus Brocadiales</taxon>
        <taxon>Candidatus Scalinduaceae</taxon>
        <taxon>Candidatus Scalindua</taxon>
    </lineage>
</organism>
<dbReference type="GO" id="GO:0006003">
    <property type="term" value="P:fructose 2,6-bisphosphate metabolic process"/>
    <property type="evidence" value="ECO:0007669"/>
    <property type="project" value="InterPro"/>
</dbReference>
<dbReference type="PIRSF" id="PIRSF000709">
    <property type="entry name" value="6PFK_2-Ptase"/>
    <property type="match status" value="1"/>
</dbReference>
<evidence type="ECO:0000259" key="4">
    <source>
        <dbReference type="Pfam" id="PF01591"/>
    </source>
</evidence>
<accession>A0A941ZXI2</accession>
<dbReference type="InterPro" id="IPR013078">
    <property type="entry name" value="His_Pase_superF_clade-1"/>
</dbReference>
<dbReference type="GO" id="GO:0003873">
    <property type="term" value="F:6-phosphofructo-2-kinase activity"/>
    <property type="evidence" value="ECO:0007669"/>
    <property type="project" value="InterPro"/>
</dbReference>
<evidence type="ECO:0000313" key="6">
    <source>
        <dbReference type="Proteomes" id="UP000722750"/>
    </source>
</evidence>
<dbReference type="InterPro" id="IPR029033">
    <property type="entry name" value="His_PPase_superfam"/>
</dbReference>
<dbReference type="PROSITE" id="PS00175">
    <property type="entry name" value="PG_MUTASE"/>
    <property type="match status" value="1"/>
</dbReference>
<dbReference type="PRINTS" id="PR00991">
    <property type="entry name" value="6PFRUCTKNASE"/>
</dbReference>
<dbReference type="EMBL" id="JAANXD010000004">
    <property type="protein sequence ID" value="MBS1257068.1"/>
    <property type="molecule type" value="Genomic_DNA"/>
</dbReference>
<dbReference type="SMART" id="SM00855">
    <property type="entry name" value="PGAM"/>
    <property type="match status" value="1"/>
</dbReference>
<evidence type="ECO:0000256" key="1">
    <source>
        <dbReference type="ARBA" id="ARBA00022741"/>
    </source>
</evidence>
<dbReference type="GO" id="GO:0004331">
    <property type="term" value="F:fructose-2,6-bisphosphate 2-phosphatase activity"/>
    <property type="evidence" value="ECO:0007669"/>
    <property type="project" value="TreeGrafter"/>
</dbReference>
<evidence type="ECO:0000256" key="2">
    <source>
        <dbReference type="ARBA" id="ARBA00022840"/>
    </source>
</evidence>
<dbReference type="Gene3D" id="3.40.50.300">
    <property type="entry name" value="P-loop containing nucleotide triphosphate hydrolases"/>
    <property type="match status" value="1"/>
</dbReference>
<comment type="caution">
    <text evidence="5">The sequence shown here is derived from an EMBL/GenBank/DDBJ whole genome shotgun (WGS) entry which is preliminary data.</text>
</comment>
<dbReference type="GO" id="GO:0005829">
    <property type="term" value="C:cytosol"/>
    <property type="evidence" value="ECO:0007669"/>
    <property type="project" value="TreeGrafter"/>
</dbReference>
<dbReference type="SUPFAM" id="SSF53254">
    <property type="entry name" value="Phosphoglycerate mutase-like"/>
    <property type="match status" value="1"/>
</dbReference>
<sequence length="404" mass="47055">MENKRLYIAMVGLPARGKSTIATKLKESLVHESVKARIFNNGDLRRKTIRENTSYAGFFDSNNSEGVAIREQIALTNMERAQKFLNGDGNVAILDASNISRDRRERIQSRLNDHPILFIECVNNNEEILSASILRKIDLAEFGHLTREEAIKGFRKRISSYQSIEEPLERERNYIKLDSLHNRVMKEELSDRIPYYEQIRDFLVTNTVKNLYLIRHGESRYNTEDRIGGDSDLTEKGLAQAGALANYFKKKKIPLIFTSQKKRTQQTASPIKEAQEDCTIIPLAEFDEINSGICECMSYKKIRAQMPQVYAERKKDKYNYVYPEGEGYATMQERINRGIKKALYLSNPSDNIMIVGHRAVNRMILSHFMFRREEDVPFIYIPQDKFYYICTTQNKKHFQLKKFK</sequence>
<dbReference type="InterPro" id="IPR027417">
    <property type="entry name" value="P-loop_NTPase"/>
</dbReference>
<feature type="binding site" evidence="3">
    <location>
        <begin position="215"/>
        <end position="222"/>
    </location>
    <ligand>
        <name>substrate</name>
    </ligand>
</feature>
<dbReference type="AlphaFoldDB" id="A0A941ZXI2"/>
<proteinExistence type="predicted"/>
<evidence type="ECO:0000313" key="5">
    <source>
        <dbReference type="EMBL" id="MBS1257068.1"/>
    </source>
</evidence>
<dbReference type="Proteomes" id="UP000722750">
    <property type="component" value="Unassembled WGS sequence"/>
</dbReference>